<keyword evidence="1" id="KW-0813">Transport</keyword>
<keyword evidence="1" id="KW-1003">Cell membrane</keyword>
<keyword evidence="3" id="KW-1133">Transmembrane helix</keyword>
<dbReference type="RefSeq" id="WP_247242251.1">
    <property type="nucleotide sequence ID" value="NZ_JALJRA010000001.1"/>
</dbReference>
<keyword evidence="1" id="KW-0997">Cell inner membrane</keyword>
<feature type="transmembrane region" description="Helical" evidence="3">
    <location>
        <begin position="193"/>
        <end position="210"/>
    </location>
</feature>
<dbReference type="EMBL" id="JBEPLJ010000001">
    <property type="protein sequence ID" value="MET3584240.1"/>
    <property type="molecule type" value="Genomic_DNA"/>
</dbReference>
<evidence type="ECO:0000256" key="2">
    <source>
        <dbReference type="SAM" id="MobiDB-lite"/>
    </source>
</evidence>
<feature type="domain" description="TRAP C4-dicarboxylate transport system permease DctM subunit" evidence="4">
    <location>
        <begin position="407"/>
        <end position="613"/>
    </location>
</feature>
<feature type="region of interest" description="Disordered" evidence="2">
    <location>
        <begin position="1"/>
        <end position="20"/>
    </location>
</feature>
<feature type="transmembrane region" description="Helical" evidence="3">
    <location>
        <begin position="89"/>
        <end position="107"/>
    </location>
</feature>
<feature type="transmembrane region" description="Helical" evidence="3">
    <location>
        <begin position="62"/>
        <end position="82"/>
    </location>
</feature>
<proteinExistence type="predicted"/>
<reference evidence="5 6" key="1">
    <citation type="submission" date="2024-06" db="EMBL/GenBank/DDBJ databases">
        <title>Genomic Encyclopedia of Type Strains, Phase IV (KMG-IV): sequencing the most valuable type-strain genomes for metagenomic binning, comparative biology and taxonomic classification.</title>
        <authorList>
            <person name="Goeker M."/>
        </authorList>
    </citation>
    <scope>NUCLEOTIDE SEQUENCE [LARGE SCALE GENOMIC DNA]</scope>
    <source>
        <strain evidence="5 6">DSM 105042</strain>
    </source>
</reference>
<feature type="transmembrane region" description="Helical" evidence="3">
    <location>
        <begin position="113"/>
        <end position="135"/>
    </location>
</feature>
<feature type="transmembrane region" description="Helical" evidence="3">
    <location>
        <begin position="430"/>
        <end position="448"/>
    </location>
</feature>
<comment type="subcellular location">
    <subcellularLocation>
        <location evidence="1">Cell inner membrane</location>
        <topology evidence="1">Multi-pass membrane protein</topology>
    </subcellularLocation>
</comment>
<dbReference type="Pfam" id="PF06808">
    <property type="entry name" value="DctM"/>
    <property type="match status" value="2"/>
</dbReference>
<keyword evidence="6" id="KW-1185">Reference proteome</keyword>
<dbReference type="PANTHER" id="PTHR43849:SF2">
    <property type="entry name" value="BLL3936 PROTEIN"/>
    <property type="match status" value="1"/>
</dbReference>
<comment type="function">
    <text evidence="1">Part of the tripartite ATP-independent periplasmic (TRAP) transport system.</text>
</comment>
<sequence length="703" mass="74892">MSDLAAVESRPAPHSTEEAVEGLPPGFGEGLSGRIAFWIAFTFSLFQLWTAAYGTLPSQVVRAMHVGFLLLLGFGLIANLVAKRPAAKIWFWALGIVGFLTGIYNWIFYEDLILRSGFLTGMDLAVGTVVIALVFEGARRLMGLPLTVIAAVFLIYCFFGQYFPPPFIHRGYDFELIIEHFGFGTEGIYGTPIYVSAAYIFIFVVFAAFLERAGMLALFNDFALGLVGTWRGGPAQVCVMSSALMGTISGSGVANVVASGQFTIPLMKRFGFRSSFSGGVEATSSMGGQIMPPVMGAVAFIMAETLNLPYADIVKAALIPAILYFGVCFWMVFLEAGKAGLRGMNKAELPNPWLAVKEHWPLILPLAALIYLLFAGYTPIFAGTMGLALVVVLILGMPLAARIGPLAFRIVFWLTLGFAAASFLEFGVNILALVILGLIVACLFVNGGRETLAICRDAMAQGAKNALPVGIACAIVGIVIGTLTLTGIASTFIGFIIRVGEDNLFLSLVLTMITCLILGMGIPTIPNYIITSSLAGPALLELGVPLLVSHMFVFYFGIMADLTPPVALACFAAAPMAKTSGFKISIEATKLATAGFVVPFMAVYAPALMLQDAGPIAAAWGYPVEVAYVFAKACFGIALWGTAVVGFMLTRMAMWERLLAFAAGASTIVALPLTDEIGWVLGIGVIAQHWLRARRSTRIAAAP</sequence>
<feature type="domain" description="TRAP C4-dicarboxylate transport system permease DctM subunit" evidence="4">
    <location>
        <begin position="129"/>
        <end position="395"/>
    </location>
</feature>
<gene>
    <name evidence="5" type="ORF">ABID21_000332</name>
</gene>
<feature type="transmembrane region" description="Helical" evidence="3">
    <location>
        <begin position="142"/>
        <end position="163"/>
    </location>
</feature>
<dbReference type="InterPro" id="IPR010656">
    <property type="entry name" value="DctM"/>
</dbReference>
<feature type="transmembrane region" description="Helical" evidence="3">
    <location>
        <begin position="380"/>
        <end position="399"/>
    </location>
</feature>
<keyword evidence="3" id="KW-0472">Membrane</keyword>
<evidence type="ECO:0000256" key="3">
    <source>
        <dbReference type="SAM" id="Phobius"/>
    </source>
</evidence>
<feature type="transmembrane region" description="Helical" evidence="3">
    <location>
        <begin position="35"/>
        <end position="56"/>
    </location>
</feature>
<protein>
    <submittedName>
        <fullName evidence="5">TRAP transporter 4TM/12TM fusion protein</fullName>
    </submittedName>
</protein>
<feature type="transmembrane region" description="Helical" evidence="3">
    <location>
        <begin position="503"/>
        <end position="521"/>
    </location>
</feature>
<feature type="transmembrane region" description="Helical" evidence="3">
    <location>
        <begin position="354"/>
        <end position="374"/>
    </location>
</feature>
<dbReference type="Proteomes" id="UP001549031">
    <property type="component" value="Unassembled WGS sequence"/>
</dbReference>
<keyword evidence="3" id="KW-0812">Transmembrane</keyword>
<feature type="transmembrane region" description="Helical" evidence="3">
    <location>
        <begin position="317"/>
        <end position="334"/>
    </location>
</feature>
<dbReference type="PANTHER" id="PTHR43849">
    <property type="entry name" value="BLL3936 PROTEIN"/>
    <property type="match status" value="1"/>
</dbReference>
<organism evidence="5 6">
    <name type="scientific">Pseudorhizobium tarimense</name>
    <dbReference type="NCBI Taxonomy" id="1079109"/>
    <lineage>
        <taxon>Bacteria</taxon>
        <taxon>Pseudomonadati</taxon>
        <taxon>Pseudomonadota</taxon>
        <taxon>Alphaproteobacteria</taxon>
        <taxon>Hyphomicrobiales</taxon>
        <taxon>Rhizobiaceae</taxon>
        <taxon>Rhizobium/Agrobacterium group</taxon>
        <taxon>Pseudorhizobium</taxon>
    </lineage>
</organism>
<feature type="transmembrane region" description="Helical" evidence="3">
    <location>
        <begin position="528"/>
        <end position="548"/>
    </location>
</feature>
<comment type="caution">
    <text evidence="5">The sequence shown here is derived from an EMBL/GenBank/DDBJ whole genome shotgun (WGS) entry which is preliminary data.</text>
</comment>
<name>A0ABV2H125_9HYPH</name>
<feature type="transmembrane region" description="Helical" evidence="3">
    <location>
        <begin position="588"/>
        <end position="607"/>
    </location>
</feature>
<evidence type="ECO:0000259" key="4">
    <source>
        <dbReference type="Pfam" id="PF06808"/>
    </source>
</evidence>
<evidence type="ECO:0000256" key="1">
    <source>
        <dbReference type="RuleBase" id="RU369079"/>
    </source>
</evidence>
<dbReference type="InterPro" id="IPR011853">
    <property type="entry name" value="TRAP_DctM-Dct_fused"/>
</dbReference>
<accession>A0ABV2H125</accession>
<feature type="transmembrane region" description="Helical" evidence="3">
    <location>
        <begin position="627"/>
        <end position="649"/>
    </location>
</feature>
<feature type="transmembrane region" description="Helical" evidence="3">
    <location>
        <begin position="469"/>
        <end position="497"/>
    </location>
</feature>
<evidence type="ECO:0000313" key="6">
    <source>
        <dbReference type="Proteomes" id="UP001549031"/>
    </source>
</evidence>
<evidence type="ECO:0000313" key="5">
    <source>
        <dbReference type="EMBL" id="MET3584240.1"/>
    </source>
</evidence>
<dbReference type="NCBIfam" id="TIGR02123">
    <property type="entry name" value="TRAP_fused"/>
    <property type="match status" value="1"/>
</dbReference>